<reference evidence="1" key="1">
    <citation type="submission" date="2019-08" db="EMBL/GenBank/DDBJ databases">
        <authorList>
            <person name="Kucharzyk K."/>
            <person name="Murdoch R.W."/>
            <person name="Higgins S."/>
            <person name="Loffler F."/>
        </authorList>
    </citation>
    <scope>NUCLEOTIDE SEQUENCE</scope>
</reference>
<organism evidence="1">
    <name type="scientific">bioreactor metagenome</name>
    <dbReference type="NCBI Taxonomy" id="1076179"/>
    <lineage>
        <taxon>unclassified sequences</taxon>
        <taxon>metagenomes</taxon>
        <taxon>ecological metagenomes</taxon>
    </lineage>
</organism>
<gene>
    <name evidence="1" type="ORF">SDC9_211208</name>
</gene>
<protein>
    <submittedName>
        <fullName evidence="1">Uncharacterized protein</fullName>
    </submittedName>
</protein>
<accession>A0A645JL55</accession>
<comment type="caution">
    <text evidence="1">The sequence shown here is derived from an EMBL/GenBank/DDBJ whole genome shotgun (WGS) entry which is preliminary data.</text>
</comment>
<sequence length="65" mass="7520">MKHALYIKDKNAKIFKKNIYAYCLEMCLDAENVLGEEGKYLKKLRSAMEDRLKIYEVCGTTGGIR</sequence>
<proteinExistence type="predicted"/>
<dbReference type="EMBL" id="VSSQ01142903">
    <property type="protein sequence ID" value="MPN63449.1"/>
    <property type="molecule type" value="Genomic_DNA"/>
</dbReference>
<evidence type="ECO:0000313" key="1">
    <source>
        <dbReference type="EMBL" id="MPN63449.1"/>
    </source>
</evidence>
<dbReference type="AlphaFoldDB" id="A0A645JL55"/>
<name>A0A645JL55_9ZZZZ</name>